<gene>
    <name evidence="2" type="ORF">FAES_1023</name>
</gene>
<dbReference type="Proteomes" id="UP000011058">
    <property type="component" value="Chromosome"/>
</dbReference>
<dbReference type="InterPro" id="IPR025419">
    <property type="entry name" value="DUF4142"/>
</dbReference>
<dbReference type="Pfam" id="PF13628">
    <property type="entry name" value="DUF4142"/>
    <property type="match status" value="1"/>
</dbReference>
<reference evidence="2 3" key="1">
    <citation type="journal article" date="2012" name="J. Bacteriol.">
        <title>Genome Sequence of Fibrella aestuarina BUZ 2T, a Filamentous Marine Bacterium.</title>
        <authorList>
            <person name="Filippini M."/>
            <person name="Qi W."/>
            <person name="Blom J."/>
            <person name="Goesmann A."/>
            <person name="Smits T.H."/>
            <person name="Bagheri H.C."/>
        </authorList>
    </citation>
    <scope>NUCLEOTIDE SEQUENCE [LARGE SCALE GENOMIC DNA]</scope>
    <source>
        <strain evidence="3">BUZ 2T</strain>
    </source>
</reference>
<proteinExistence type="predicted"/>
<dbReference type="eggNOG" id="COG3652">
    <property type="taxonomic scope" value="Bacteria"/>
</dbReference>
<keyword evidence="3" id="KW-1185">Reference proteome</keyword>
<dbReference type="PANTHER" id="PTHR38593:SF1">
    <property type="entry name" value="BLR2558 PROTEIN"/>
    <property type="match status" value="1"/>
</dbReference>
<accession>I0K4I1</accession>
<dbReference type="Gene3D" id="1.20.1260.10">
    <property type="match status" value="1"/>
</dbReference>
<dbReference type="HOGENOM" id="CLU_1358739_0_0_10"/>
<sequence length="201" mass="21683">MTALCVSGVTQAQNRMDNNMVGKMSKTAFDQKNKEGAATVSSITPTSTKLSSADQDLMMQVAKGGMMQLETSKIAVQKAASQEVREFAQAEVDEQTGLSDKLKEIAAAKGVTLPSTPDAELQDMLSKMQNMSGAELDKHYVQQHAIKGHEKLDQVMSTVRSQAKDSNLSAIEKAAHPLVKTHLKVARDMQSKLMSSNAGSR</sequence>
<evidence type="ECO:0000313" key="3">
    <source>
        <dbReference type="Proteomes" id="UP000011058"/>
    </source>
</evidence>
<organism evidence="2 3">
    <name type="scientific">Fibrella aestuarina BUZ 2</name>
    <dbReference type="NCBI Taxonomy" id="1166018"/>
    <lineage>
        <taxon>Bacteria</taxon>
        <taxon>Pseudomonadati</taxon>
        <taxon>Bacteroidota</taxon>
        <taxon>Cytophagia</taxon>
        <taxon>Cytophagales</taxon>
        <taxon>Spirosomataceae</taxon>
        <taxon>Fibrella</taxon>
    </lineage>
</organism>
<dbReference type="PANTHER" id="PTHR38593">
    <property type="entry name" value="BLR2558 PROTEIN"/>
    <property type="match status" value="1"/>
</dbReference>
<protein>
    <recommendedName>
        <fullName evidence="1">DUF4142 domain-containing protein</fullName>
    </recommendedName>
</protein>
<dbReference type="InterPro" id="IPR012347">
    <property type="entry name" value="Ferritin-like"/>
</dbReference>
<name>I0K4I1_9BACT</name>
<dbReference type="AlphaFoldDB" id="I0K4I1"/>
<dbReference type="KEGG" id="fae:FAES_1023"/>
<dbReference type="STRING" id="1166018.FAES_1023"/>
<evidence type="ECO:0000259" key="1">
    <source>
        <dbReference type="Pfam" id="PF13628"/>
    </source>
</evidence>
<feature type="domain" description="DUF4142" evidence="1">
    <location>
        <begin position="53"/>
        <end position="189"/>
    </location>
</feature>
<evidence type="ECO:0000313" key="2">
    <source>
        <dbReference type="EMBL" id="CCG99034.1"/>
    </source>
</evidence>
<dbReference type="EMBL" id="HE796683">
    <property type="protein sequence ID" value="CCG99034.1"/>
    <property type="molecule type" value="Genomic_DNA"/>
</dbReference>